<comment type="similarity">
    <text evidence="1 4">Belongs to the glycerate kinase type-1 family.</text>
</comment>
<dbReference type="InterPro" id="IPR018197">
    <property type="entry name" value="Glycerate_kinase_RE-like"/>
</dbReference>
<proteinExistence type="inferred from homology"/>
<name>A0A1H9MDV6_BUTFI</name>
<dbReference type="PIRSF" id="PIRSF006078">
    <property type="entry name" value="GlxK"/>
    <property type="match status" value="1"/>
</dbReference>
<dbReference type="InterPro" id="IPR036129">
    <property type="entry name" value="Glycerate_kinase_sf"/>
</dbReference>
<evidence type="ECO:0000313" key="5">
    <source>
        <dbReference type="EMBL" id="SER21960.1"/>
    </source>
</evidence>
<dbReference type="eggNOG" id="COG1929">
    <property type="taxonomic scope" value="Bacteria"/>
</dbReference>
<accession>A0A1H9MDV6</accession>
<dbReference type="Gene3D" id="3.40.50.10350">
    <property type="entry name" value="Glycerate kinase, domain 1"/>
    <property type="match status" value="1"/>
</dbReference>
<dbReference type="RefSeq" id="WP_074754285.1">
    <property type="nucleotide sequence ID" value="NZ_FOGJ01000003.1"/>
</dbReference>
<organism evidence="5 6">
    <name type="scientific">Butyrivibrio fibrisolvens</name>
    <dbReference type="NCBI Taxonomy" id="831"/>
    <lineage>
        <taxon>Bacteria</taxon>
        <taxon>Bacillati</taxon>
        <taxon>Bacillota</taxon>
        <taxon>Clostridia</taxon>
        <taxon>Lachnospirales</taxon>
        <taxon>Lachnospiraceae</taxon>
        <taxon>Butyrivibrio</taxon>
    </lineage>
</organism>
<keyword evidence="2 4" id="KW-0808">Transferase</keyword>
<evidence type="ECO:0000256" key="3">
    <source>
        <dbReference type="ARBA" id="ARBA00022777"/>
    </source>
</evidence>
<dbReference type="NCBIfam" id="TIGR00045">
    <property type="entry name" value="glycerate kinase"/>
    <property type="match status" value="1"/>
</dbReference>
<keyword evidence="3 4" id="KW-0418">Kinase</keyword>
<evidence type="ECO:0000256" key="1">
    <source>
        <dbReference type="ARBA" id="ARBA00006284"/>
    </source>
</evidence>
<evidence type="ECO:0000256" key="2">
    <source>
        <dbReference type="ARBA" id="ARBA00022679"/>
    </source>
</evidence>
<dbReference type="PANTHER" id="PTHR21599:SF0">
    <property type="entry name" value="GLYCERATE KINASE"/>
    <property type="match status" value="1"/>
</dbReference>
<dbReference type="SUPFAM" id="SSF110738">
    <property type="entry name" value="Glycerate kinase I"/>
    <property type="match status" value="1"/>
</dbReference>
<dbReference type="AlphaFoldDB" id="A0A1H9MDV6"/>
<dbReference type="GO" id="GO:0031388">
    <property type="term" value="P:organic acid phosphorylation"/>
    <property type="evidence" value="ECO:0007669"/>
    <property type="project" value="UniProtKB-UniRule"/>
</dbReference>
<sequence length="387" mass="40896">MKIVAAIDSFKGSISSLEAGYAVSSGFQSVNNNAEVVVCPLADGGEGTVEALAEGMNGRLYTITVTGPLGTPVSCTYAVIEETMTAVIEMSGAAGITLIPKDDLDPLHATTYGVGEVIIDAIDKGCRRFIIGIGGSATNDGGAGMLQALGYGLLDEKGDPIPRGAIGLKDLKTIDEDGVIPELKECQFMIACDVTNPLCGPNGCSVIYGPQKGATPSMIEDMDRWLSRYASICHDIEENADMQYPGTGAAGGMGYAFKTFTNATLKPGIDIVIEETRLEDYIQDADLVVTGEGMLDHQTAMGKAPIGVARLAKKYNKKVIAFAGAVKRDAEECNKNGIDAFFPIVRGITTLEEAMDPQNAKDNLTATAKQVMRLIMAYYEVGVKSSF</sequence>
<dbReference type="InterPro" id="IPR004381">
    <property type="entry name" value="Glycerate_kinase"/>
</dbReference>
<dbReference type="Proteomes" id="UP000182584">
    <property type="component" value="Unassembled WGS sequence"/>
</dbReference>
<protein>
    <submittedName>
        <fullName evidence="5">Glycerate kinase</fullName>
    </submittedName>
</protein>
<dbReference type="Pfam" id="PF02595">
    <property type="entry name" value="Gly_kinase"/>
    <property type="match status" value="1"/>
</dbReference>
<dbReference type="Gene3D" id="3.90.1510.10">
    <property type="entry name" value="Glycerate kinase, domain 2"/>
    <property type="match status" value="1"/>
</dbReference>
<evidence type="ECO:0000256" key="4">
    <source>
        <dbReference type="PIRNR" id="PIRNR006078"/>
    </source>
</evidence>
<evidence type="ECO:0000313" key="6">
    <source>
        <dbReference type="Proteomes" id="UP000182584"/>
    </source>
</evidence>
<reference evidence="5 6" key="1">
    <citation type="submission" date="2016-10" db="EMBL/GenBank/DDBJ databases">
        <authorList>
            <person name="de Groot N.N."/>
        </authorList>
    </citation>
    <scope>NUCLEOTIDE SEQUENCE [LARGE SCALE GENOMIC DNA]</scope>
    <source>
        <strain evidence="5 6">AR40</strain>
    </source>
</reference>
<dbReference type="OrthoDB" id="9774290at2"/>
<dbReference type="EMBL" id="FOGJ01000003">
    <property type="protein sequence ID" value="SER21960.1"/>
    <property type="molecule type" value="Genomic_DNA"/>
</dbReference>
<gene>
    <name evidence="5" type="ORF">SAMN04487884_10369</name>
</gene>
<dbReference type="GO" id="GO:0008887">
    <property type="term" value="F:glycerate kinase activity"/>
    <property type="evidence" value="ECO:0007669"/>
    <property type="project" value="UniProtKB-UniRule"/>
</dbReference>
<dbReference type="PANTHER" id="PTHR21599">
    <property type="entry name" value="GLYCERATE KINASE"/>
    <property type="match status" value="1"/>
</dbReference>
<dbReference type="InterPro" id="IPR018193">
    <property type="entry name" value="Glyc_kinase_flavodox-like_fold"/>
</dbReference>